<evidence type="ECO:0000256" key="2">
    <source>
        <dbReference type="PROSITE-ProRule" id="PRU00708"/>
    </source>
</evidence>
<dbReference type="Pfam" id="PF12854">
    <property type="entry name" value="PPR_1"/>
    <property type="match status" value="1"/>
</dbReference>
<dbReference type="InterPro" id="IPR046960">
    <property type="entry name" value="PPR_At4g14850-like_plant"/>
</dbReference>
<sequence>MIRLSWARRKFLPLSQVFVPFSHFHEAIAGAAAEVSPCPAKKSYLDLTLDLSDAIKFSSTISESQTIHARLISTGFSSSLFLQNTLLHSYFSFGAVGDARRLFDTISSPNTITCNIVVTGLSKSGNLEDARQVFDEMPVRDTASWNSLMSGYYSQGKFEETIEIFSSMICNALEKLDIFSLTVSMKAAGALQCYELSLRLHVLAKKLGFENASQVKRSLIDMNIKCGAADIAAKIFKHIQSPDLFCWNSMILCYMKLYGVEHALKVFNNMPERDIISWNTVISILSQQGHYWETISMIINMQVEGYRLSSITYTCGLTACANFRHLDWGKHLHAVILKSEAIIDVFIGSALVDMYAKCGHLDAAKRTFDSLSTHNIVSWTSLIGGYAQFGKVEEAGELFNKMRRERISFDKFTLSTIISACYNGTDSDVHFGCQLHCLCFKTGFSPSTPVSNALLTMYAKCERIESSESIFKSMASRDVVSWTSMITGYAQFGNVGKAREFFDSMSTRNVITWNAIFGAYMLNEQEEEALKLFVVMLREDDVRPDWVTFVKLLSAAADMGALKIGTQVIAHTMKLGFNNSNTSVANGIITMYSKSGKIVEAQQVFDSIMNKDLISWNAMITAYAQHGLGREAVKAFEKMLLESFQPDYISYVAVLSACSHSGLVSQGKSYFNQMTRIHGIVPGTEHFACMVDLLGRAGFLQQAKEVIVNMPIEPTAEVWGAMLGACKLHNNTELADFAAKHIFQLDSKDSGSYILLAKLYADVGNFKNSAGVRRLMKEKGIRKKPGCSWIEVDNRIHAFIAEDLNHPQINDVLIVLGNLFERIKAFGYVNQDSCARSTRHHSEKLAMAFGLMNLPPWMPVHIMKNLRICSDCHSVIKLVSLICKREIVVRDAIRFHHFKDGSCSCCEYW</sequence>
<dbReference type="InterPro" id="IPR002885">
    <property type="entry name" value="PPR_rpt"/>
</dbReference>
<accession>A0A8T3ABX3</accession>
<dbReference type="SMR" id="A0A8T3ABX3"/>
<dbReference type="InterPro" id="IPR011990">
    <property type="entry name" value="TPR-like_helical_dom_sf"/>
</dbReference>
<dbReference type="Pfam" id="PF13041">
    <property type="entry name" value="PPR_2"/>
    <property type="match status" value="2"/>
</dbReference>
<keyword evidence="1" id="KW-0677">Repeat</keyword>
<proteinExistence type="predicted"/>
<organism evidence="4 5">
    <name type="scientific">Dendrobium nobile</name>
    <name type="common">Orchid</name>
    <dbReference type="NCBI Taxonomy" id="94219"/>
    <lineage>
        <taxon>Eukaryota</taxon>
        <taxon>Viridiplantae</taxon>
        <taxon>Streptophyta</taxon>
        <taxon>Embryophyta</taxon>
        <taxon>Tracheophyta</taxon>
        <taxon>Spermatophyta</taxon>
        <taxon>Magnoliopsida</taxon>
        <taxon>Liliopsida</taxon>
        <taxon>Asparagales</taxon>
        <taxon>Orchidaceae</taxon>
        <taxon>Epidendroideae</taxon>
        <taxon>Malaxideae</taxon>
        <taxon>Dendrobiinae</taxon>
        <taxon>Dendrobium</taxon>
    </lineage>
</organism>
<feature type="repeat" description="PPR" evidence="2">
    <location>
        <begin position="612"/>
        <end position="646"/>
    </location>
</feature>
<dbReference type="PANTHER" id="PTHR47926:SF370">
    <property type="entry name" value="DYW DOMAIN-CONTAINING PROTEIN"/>
    <property type="match status" value="1"/>
</dbReference>
<dbReference type="NCBIfam" id="TIGR00756">
    <property type="entry name" value="PPR"/>
    <property type="match status" value="6"/>
</dbReference>
<feature type="domain" description="DYW" evidence="3">
    <location>
        <begin position="838"/>
        <end position="909"/>
    </location>
</feature>
<dbReference type="FunFam" id="1.25.40.10:FF:000073">
    <property type="entry name" value="Pentatricopeptide repeat-containing protein chloroplastic"/>
    <property type="match status" value="1"/>
</dbReference>
<feature type="repeat" description="PPR" evidence="2">
    <location>
        <begin position="243"/>
        <end position="277"/>
    </location>
</feature>
<dbReference type="GO" id="GO:0009451">
    <property type="term" value="P:RNA modification"/>
    <property type="evidence" value="ECO:0007669"/>
    <property type="project" value="InterPro"/>
</dbReference>
<protein>
    <recommendedName>
        <fullName evidence="3">DYW domain-containing protein</fullName>
    </recommendedName>
</protein>
<dbReference type="FunFam" id="1.25.40.10:FF:000442">
    <property type="entry name" value="Pentatricopeptide repeat-containing protein At3g49710"/>
    <property type="match status" value="1"/>
</dbReference>
<keyword evidence="5" id="KW-1185">Reference proteome</keyword>
<comment type="caution">
    <text evidence="4">The sequence shown here is derived from an EMBL/GenBank/DDBJ whole genome shotgun (WGS) entry which is preliminary data.</text>
</comment>
<reference evidence="4" key="1">
    <citation type="journal article" date="2022" name="Front. Genet.">
        <title>Chromosome-Scale Assembly of the Dendrobium nobile Genome Provides Insights Into the Molecular Mechanism of the Biosynthesis of the Medicinal Active Ingredient of Dendrobium.</title>
        <authorList>
            <person name="Xu Q."/>
            <person name="Niu S.-C."/>
            <person name="Li K.-L."/>
            <person name="Zheng P.-J."/>
            <person name="Zhang X.-J."/>
            <person name="Jia Y."/>
            <person name="Liu Y."/>
            <person name="Niu Y.-X."/>
            <person name="Yu L.-H."/>
            <person name="Chen D.-F."/>
            <person name="Zhang G.-Q."/>
        </authorList>
    </citation>
    <scope>NUCLEOTIDE SEQUENCE</scope>
    <source>
        <tissue evidence="4">Leaf</tissue>
    </source>
</reference>
<dbReference type="EMBL" id="JAGYWB010000017">
    <property type="protein sequence ID" value="KAI0493531.1"/>
    <property type="molecule type" value="Genomic_DNA"/>
</dbReference>
<gene>
    <name evidence="4" type="ORF">KFK09_023649</name>
</gene>
<dbReference type="Pfam" id="PF14432">
    <property type="entry name" value="DYW_deaminase"/>
    <property type="match status" value="1"/>
</dbReference>
<dbReference type="Pfam" id="PF01535">
    <property type="entry name" value="PPR"/>
    <property type="match status" value="7"/>
</dbReference>
<evidence type="ECO:0000313" key="4">
    <source>
        <dbReference type="EMBL" id="KAI0493531.1"/>
    </source>
</evidence>
<dbReference type="GO" id="GO:0008270">
    <property type="term" value="F:zinc ion binding"/>
    <property type="evidence" value="ECO:0007669"/>
    <property type="project" value="InterPro"/>
</dbReference>
<name>A0A8T3ABX3_DENNO</name>
<evidence type="ECO:0000313" key="5">
    <source>
        <dbReference type="Proteomes" id="UP000829196"/>
    </source>
</evidence>
<dbReference type="PANTHER" id="PTHR47926">
    <property type="entry name" value="PENTATRICOPEPTIDE REPEAT-CONTAINING PROTEIN"/>
    <property type="match status" value="1"/>
</dbReference>
<evidence type="ECO:0000259" key="3">
    <source>
        <dbReference type="Pfam" id="PF14432"/>
    </source>
</evidence>
<dbReference type="OrthoDB" id="185373at2759"/>
<dbReference type="InterPro" id="IPR046848">
    <property type="entry name" value="E_motif"/>
</dbReference>
<feature type="repeat" description="PPR" evidence="2">
    <location>
        <begin position="375"/>
        <end position="409"/>
    </location>
</feature>
<feature type="repeat" description="PPR" evidence="2">
    <location>
        <begin position="110"/>
        <end position="144"/>
    </location>
</feature>
<dbReference type="InterPro" id="IPR032867">
    <property type="entry name" value="DYW_dom"/>
</dbReference>
<dbReference type="Pfam" id="PF20431">
    <property type="entry name" value="E_motif"/>
    <property type="match status" value="1"/>
</dbReference>
<dbReference type="AlphaFoldDB" id="A0A8T3ABX3"/>
<dbReference type="FunFam" id="1.25.40.10:FF:000090">
    <property type="entry name" value="Pentatricopeptide repeat-containing protein, chloroplastic"/>
    <property type="match status" value="1"/>
</dbReference>
<dbReference type="Gene3D" id="1.25.40.10">
    <property type="entry name" value="Tetratricopeptide repeat domain"/>
    <property type="match status" value="5"/>
</dbReference>
<dbReference type="PROSITE" id="PS51375">
    <property type="entry name" value="PPR"/>
    <property type="match status" value="5"/>
</dbReference>
<evidence type="ECO:0000256" key="1">
    <source>
        <dbReference type="ARBA" id="ARBA00022737"/>
    </source>
</evidence>
<dbReference type="GO" id="GO:0003729">
    <property type="term" value="F:mRNA binding"/>
    <property type="evidence" value="ECO:0007669"/>
    <property type="project" value="UniProtKB-ARBA"/>
</dbReference>
<feature type="repeat" description="PPR" evidence="2">
    <location>
        <begin position="478"/>
        <end position="512"/>
    </location>
</feature>
<dbReference type="Proteomes" id="UP000829196">
    <property type="component" value="Unassembled WGS sequence"/>
</dbReference>